<evidence type="ECO:0008006" key="4">
    <source>
        <dbReference type="Google" id="ProtNLM"/>
    </source>
</evidence>
<reference evidence="2 3" key="1">
    <citation type="submission" date="2020-08" db="EMBL/GenBank/DDBJ databases">
        <title>Description of novel Flavobacterium F-408 isolate.</title>
        <authorList>
            <person name="Saticioglu I.B."/>
            <person name="Duman M."/>
            <person name="Altun S."/>
        </authorList>
    </citation>
    <scope>NUCLEOTIDE SEQUENCE [LARGE SCALE GENOMIC DNA]</scope>
    <source>
        <strain evidence="2 3">F-408</strain>
    </source>
</reference>
<accession>A0ABR7IVT8</accession>
<protein>
    <recommendedName>
        <fullName evidence="4">PH domain-containing protein</fullName>
    </recommendedName>
</protein>
<evidence type="ECO:0000256" key="1">
    <source>
        <dbReference type="SAM" id="Phobius"/>
    </source>
</evidence>
<keyword evidence="1" id="KW-1133">Transmembrane helix</keyword>
<evidence type="ECO:0000313" key="3">
    <source>
        <dbReference type="Proteomes" id="UP000605990"/>
    </source>
</evidence>
<dbReference type="RefSeq" id="WP_166125073.1">
    <property type="nucleotide sequence ID" value="NZ_JAANOQ010000001.1"/>
</dbReference>
<gene>
    <name evidence="2" type="ORF">H8R27_02985</name>
</gene>
<sequence>MINNFKAGCTNFHNKGNNFIIEKTNSTLITENIFLGVFCLFSFIFFILVLLTEEIKYLALIPLCIGLFFLRIFLWKFRGKEIITINKNYLTIKKTGSFLMFIKKFELRKIKNLTSLRIESNIFKNRGLGMEFEQMMSFHLELFGMNSNGISFKYDNISIAILENTSEVEKEKIIEEINLRLNIKP</sequence>
<feature type="transmembrane region" description="Helical" evidence="1">
    <location>
        <begin position="57"/>
        <end position="74"/>
    </location>
</feature>
<dbReference type="EMBL" id="JACRUN010000001">
    <property type="protein sequence ID" value="MBC5833843.1"/>
    <property type="molecule type" value="Genomic_DNA"/>
</dbReference>
<comment type="caution">
    <text evidence="2">The sequence shown here is derived from an EMBL/GenBank/DDBJ whole genome shotgun (WGS) entry which is preliminary data.</text>
</comment>
<keyword evidence="3" id="KW-1185">Reference proteome</keyword>
<keyword evidence="1" id="KW-0812">Transmembrane</keyword>
<evidence type="ECO:0000313" key="2">
    <source>
        <dbReference type="EMBL" id="MBC5833843.1"/>
    </source>
</evidence>
<organism evidence="2 3">
    <name type="scientific">Flavobacterium bernardetii</name>
    <dbReference type="NCBI Taxonomy" id="2813823"/>
    <lineage>
        <taxon>Bacteria</taxon>
        <taxon>Pseudomonadati</taxon>
        <taxon>Bacteroidota</taxon>
        <taxon>Flavobacteriia</taxon>
        <taxon>Flavobacteriales</taxon>
        <taxon>Flavobacteriaceae</taxon>
        <taxon>Flavobacterium</taxon>
    </lineage>
</organism>
<dbReference type="Proteomes" id="UP000605990">
    <property type="component" value="Unassembled WGS sequence"/>
</dbReference>
<name>A0ABR7IVT8_9FLAO</name>
<keyword evidence="1" id="KW-0472">Membrane</keyword>
<proteinExistence type="predicted"/>
<feature type="transmembrane region" description="Helical" evidence="1">
    <location>
        <begin position="33"/>
        <end position="51"/>
    </location>
</feature>